<proteinExistence type="predicted"/>
<protein>
    <submittedName>
        <fullName evidence="1">Uncharacterized protein</fullName>
    </submittedName>
</protein>
<evidence type="ECO:0000313" key="2">
    <source>
        <dbReference type="Proteomes" id="UP000060778"/>
    </source>
</evidence>
<dbReference type="EMBL" id="CP006867">
    <property type="protein sequence ID" value="ALU12281.1"/>
    <property type="molecule type" value="Genomic_DNA"/>
</dbReference>
<dbReference type="STRING" id="940295.EYM_02075"/>
<name>A0A0U3F9F9_9CREN</name>
<evidence type="ECO:0000313" key="1">
    <source>
        <dbReference type="EMBL" id="ALU12281.1"/>
    </source>
</evidence>
<keyword evidence="2" id="KW-1185">Reference proteome</keyword>
<dbReference type="Proteomes" id="UP000060778">
    <property type="component" value="Chromosome"/>
</dbReference>
<dbReference type="AlphaFoldDB" id="A0A0U3F9F9"/>
<gene>
    <name evidence="1" type="ORF">EYM_02075</name>
</gene>
<sequence length="450" mass="49978">MVKGMPRRDSLAVLLAGGEVNLFSSISSTLRSLEEIEVDRVKVLHTPSGKRNAEKLTGIIPSIEMAEVPGDEASLSKRLSELKRHLSESDVVVISPAGASLSSVASKASSKVVHVTFPFGFWNGLVYPFVPRFLQRVTGIGDVKFRDKVDDVIENIDLEKVGLNNLGPIRREVAQLVKKLNATLHYTCNDLNCKKPSLKVTFDLGSAIGSVEVVTERDVTRITGAPMLKGRGVLARGQDSLLWLSGLLPLDLMKSLKGKPIIADTSFVLLGALNWVYKGFTIRVPRCVIYELIHKFEERAKRGDKVDLISLIAHDVVEEVKSLKIEYPSPPDLCDKAIMQIDPLLMDGNVLVTEDKNFCKIWNLLPLRKLMNAEPLERKREVRSLIEIRDDEVGFADRVYATLQFYALIKRALLKMREIGEGAGLRAEVDVEGRKLDEIDSRDSNSSPVN</sequence>
<dbReference type="KEGG" id="iis:EYM_02075"/>
<organism evidence="1 2">
    <name type="scientific">Ignicoccus islandicus DSM 13165</name>
    <dbReference type="NCBI Taxonomy" id="940295"/>
    <lineage>
        <taxon>Archaea</taxon>
        <taxon>Thermoproteota</taxon>
        <taxon>Thermoprotei</taxon>
        <taxon>Desulfurococcales</taxon>
        <taxon>Desulfurococcaceae</taxon>
        <taxon>Ignicoccus</taxon>
    </lineage>
</organism>
<accession>A0A0U3F9F9</accession>
<reference evidence="1 2" key="1">
    <citation type="submission" date="2013-11" db="EMBL/GenBank/DDBJ databases">
        <title>Comparative genomics of Ignicoccus.</title>
        <authorList>
            <person name="Podar M."/>
        </authorList>
    </citation>
    <scope>NUCLEOTIDE SEQUENCE [LARGE SCALE GENOMIC DNA]</scope>
    <source>
        <strain evidence="1 2">DSM 13165</strain>
    </source>
</reference>